<proteinExistence type="predicted"/>
<dbReference type="RefSeq" id="WP_064582241.1">
    <property type="nucleotide sequence ID" value="NZ_BDGS01000001.1"/>
</dbReference>
<dbReference type="EMBL" id="CP015878">
    <property type="protein sequence ID" value="ANI13834.1"/>
    <property type="molecule type" value="Genomic_DNA"/>
</dbReference>
<feature type="compositionally biased region" description="Acidic residues" evidence="1">
    <location>
        <begin position="68"/>
        <end position="83"/>
    </location>
</feature>
<gene>
    <name evidence="2" type="ORF">A9C11_07430</name>
</gene>
<evidence type="ECO:0000313" key="2">
    <source>
        <dbReference type="EMBL" id="ANI13834.1"/>
    </source>
</evidence>
<dbReference type="AlphaFoldDB" id="A0A1A9K8J6"/>
<dbReference type="Proteomes" id="UP000077748">
    <property type="component" value="Chromosome"/>
</dbReference>
<name>A0A1A9K8J6_9PSED</name>
<feature type="compositionally biased region" description="Low complexity" evidence="1">
    <location>
        <begin position="24"/>
        <end position="41"/>
    </location>
</feature>
<organism evidence="2 3">
    <name type="scientific">Pseudomonas citronellolis</name>
    <dbReference type="NCBI Taxonomy" id="53408"/>
    <lineage>
        <taxon>Bacteria</taxon>
        <taxon>Pseudomonadati</taxon>
        <taxon>Pseudomonadota</taxon>
        <taxon>Gammaproteobacteria</taxon>
        <taxon>Pseudomonadales</taxon>
        <taxon>Pseudomonadaceae</taxon>
        <taxon>Pseudomonas</taxon>
    </lineage>
</organism>
<protein>
    <submittedName>
        <fullName evidence="2">Aspartate-semialdehyde dehydrogenase</fullName>
    </submittedName>
</protein>
<evidence type="ECO:0000313" key="3">
    <source>
        <dbReference type="Proteomes" id="UP000077748"/>
    </source>
</evidence>
<feature type="region of interest" description="Disordered" evidence="1">
    <location>
        <begin position="1"/>
        <end position="97"/>
    </location>
</feature>
<sequence>MIPPIPSDVLPVTAQQDPARSRPDVAPVAPVVPATGDAAVGLERRPAEMTPEEEYPQRQRRRQQAQGEEAEPEAPEEPADDGLGEAPRKGVWIDIEV</sequence>
<reference evidence="2 3" key="1">
    <citation type="submission" date="2016-05" db="EMBL/GenBank/DDBJ databases">
        <title>Genome Sequence of Pseudomonas citronellolis Strain SJTE-3, an Estrogens and Persistent Organic Pollutants degradation strain.</title>
        <authorList>
            <person name="Liang R."/>
        </authorList>
    </citation>
    <scope>NUCLEOTIDE SEQUENCE [LARGE SCALE GENOMIC DNA]</scope>
    <source>
        <strain evidence="2 3">SJTE-3</strain>
    </source>
</reference>
<evidence type="ECO:0000256" key="1">
    <source>
        <dbReference type="SAM" id="MobiDB-lite"/>
    </source>
</evidence>
<accession>A0A1A9K8J6</accession>